<dbReference type="EMBL" id="MH923363">
    <property type="protein sequence ID" value="QBQ01629.1"/>
    <property type="molecule type" value="Genomic_DNA"/>
</dbReference>
<dbReference type="Proteomes" id="UP000831479">
    <property type="component" value="Segment"/>
</dbReference>
<dbReference type="Pfam" id="PF11792">
    <property type="entry name" value="Baculo_LEF5_C"/>
    <property type="match status" value="1"/>
</dbReference>
<feature type="region of interest" description="Disordered" evidence="1">
    <location>
        <begin position="178"/>
        <end position="197"/>
    </location>
</feature>
<protein>
    <submittedName>
        <fullName evidence="4">Lef-5</fullName>
    </submittedName>
</protein>
<dbReference type="Pfam" id="PF04838">
    <property type="entry name" value="Baculo_LEF5"/>
    <property type="match status" value="1"/>
</dbReference>
<feature type="domain" description="Baculoviridae late expression factor 5 C-terminal" evidence="3">
    <location>
        <begin position="209"/>
        <end position="248"/>
    </location>
</feature>
<feature type="domain" description="Baculoviridae late expression factor 5 N-terminal" evidence="2">
    <location>
        <begin position="19"/>
        <end position="168"/>
    </location>
</feature>
<evidence type="ECO:0000313" key="4">
    <source>
        <dbReference type="EMBL" id="QBQ01629.1"/>
    </source>
</evidence>
<evidence type="ECO:0000313" key="5">
    <source>
        <dbReference type="Proteomes" id="UP000831479"/>
    </source>
</evidence>
<dbReference type="InterPro" id="IPR006923">
    <property type="entry name" value="Baculo_LEF5_N"/>
</dbReference>
<keyword evidence="5" id="KW-1185">Reference proteome</keyword>
<evidence type="ECO:0000259" key="3">
    <source>
        <dbReference type="Pfam" id="PF11792"/>
    </source>
</evidence>
<evidence type="ECO:0000256" key="1">
    <source>
        <dbReference type="SAM" id="MobiDB-lite"/>
    </source>
</evidence>
<gene>
    <name evidence="4" type="ORF">HycuGV_00076</name>
</gene>
<organism evidence="4 5">
    <name type="scientific">Hyphantria cunea granulovirus</name>
    <dbReference type="NCBI Taxonomy" id="307448"/>
    <lineage>
        <taxon>Viruses</taxon>
        <taxon>Viruses incertae sedis</taxon>
        <taxon>Naldaviricetes</taxon>
        <taxon>Lefavirales</taxon>
        <taxon>Baculoviridae</taxon>
        <taxon>Betabaculovirus</taxon>
        <taxon>Betabaculovirus hycuneae</taxon>
    </lineage>
</organism>
<evidence type="ECO:0000259" key="2">
    <source>
        <dbReference type="Pfam" id="PF04838"/>
    </source>
</evidence>
<proteinExistence type="predicted"/>
<sequence length="255" mass="29729">MSFDERPRVAQNEPLHYRQLFETFTTFRINQDYNGLIEYLIKNYPANVKNRTFNFVNSGHTFHLLYAYIPSVSNKERKQIRLDCVEKLIQNTTNDHKLYIDLFKLMGDNANMCPCELISARLNQHIEYVQSLQNKNFDTKPIKLKKEPIDAVLFKYSINWKHSLRKKKFTSTAVKKTTKNKSMPDVPTPHNATKVGSEEEDGVWHKSALENLNGATVLECQHRYECHANQLRSGDEIVSFVYVCQLCNISYVQSN</sequence>
<name>A0AAF1D289_9BBAC</name>
<reference evidence="4" key="1">
    <citation type="journal article" date="2019" name="Genomics">
        <title>Genome sequence analysis and organization of the Hyphantria cunea granulovirus (HycuGV-Hc1) from Turkey.</title>
        <authorList>
            <person name="Gencer D."/>
            <person name="Bayramoglu Z."/>
            <person name="Nalcacioglu R."/>
            <person name="Demirbag Z."/>
            <person name="Demir I."/>
        </authorList>
    </citation>
    <scope>NUCLEOTIDE SEQUENCE</scope>
    <source>
        <strain evidence="4">Hc1</strain>
    </source>
</reference>
<dbReference type="InterPro" id="IPR021758">
    <property type="entry name" value="Baculo_LEF5_C"/>
</dbReference>
<accession>A0AAF1D289</accession>
<dbReference type="GO" id="GO:0006355">
    <property type="term" value="P:regulation of DNA-templated transcription"/>
    <property type="evidence" value="ECO:0007669"/>
    <property type="project" value="InterPro"/>
</dbReference>